<evidence type="ECO:0000256" key="3">
    <source>
        <dbReference type="ARBA" id="ARBA00005267"/>
    </source>
</evidence>
<dbReference type="GO" id="GO:0016651">
    <property type="term" value="F:oxidoreductase activity, acting on NAD(P)H"/>
    <property type="evidence" value="ECO:0007669"/>
    <property type="project" value="UniProtKB-ARBA"/>
</dbReference>
<evidence type="ECO:0000256" key="7">
    <source>
        <dbReference type="ARBA" id="ARBA00022982"/>
    </source>
</evidence>
<dbReference type="Gene3D" id="3.40.50.360">
    <property type="match status" value="1"/>
</dbReference>
<keyword evidence="4" id="KW-0813">Transport</keyword>
<sequence>MKKATIIFGSTTGNTEIVADKIAETMTGYDVQVIYVTDAKDDTAVKEADLVLYGCSTMGLGELQDDFIPYYENRMTPALLKGKNVAVFGLGDKENYEDYFCWAADILSKKVTECGANLVCPPLKVDGEPDDNEAAVVAWAQAL</sequence>
<dbReference type="AlphaFoldDB" id="A0A3E2B478"/>
<evidence type="ECO:0000256" key="4">
    <source>
        <dbReference type="ARBA" id="ARBA00022448"/>
    </source>
</evidence>
<organism evidence="9 10">
    <name type="scientific">Evtepia gabavorous</name>
    <dbReference type="NCBI Taxonomy" id="2211183"/>
    <lineage>
        <taxon>Bacteria</taxon>
        <taxon>Bacillati</taxon>
        <taxon>Bacillota</taxon>
        <taxon>Clostridia</taxon>
        <taxon>Eubacteriales</taxon>
        <taxon>Evtepia</taxon>
    </lineage>
</organism>
<evidence type="ECO:0000256" key="2">
    <source>
        <dbReference type="ARBA" id="ARBA00003297"/>
    </source>
</evidence>
<feature type="domain" description="Flavodoxin-like" evidence="8">
    <location>
        <begin position="4"/>
        <end position="143"/>
    </location>
</feature>
<dbReference type="InterPro" id="IPR029039">
    <property type="entry name" value="Flavoprotein-like_sf"/>
</dbReference>
<comment type="caution">
    <text evidence="9">The sequence shown here is derived from an EMBL/GenBank/DDBJ whole genome shotgun (WGS) entry which is preliminary data.</text>
</comment>
<dbReference type="InterPro" id="IPR050619">
    <property type="entry name" value="Flavodoxin"/>
</dbReference>
<comment type="cofactor">
    <cofactor evidence="1">
        <name>FMN</name>
        <dbReference type="ChEBI" id="CHEBI:58210"/>
    </cofactor>
</comment>
<reference evidence="9 10" key="1">
    <citation type="submission" date="2018-07" db="EMBL/GenBank/DDBJ databases">
        <title>GABA Modulating Bacteria of the Human Gut Microbiota.</title>
        <authorList>
            <person name="Strandwitz P."/>
            <person name="Kim K.H."/>
            <person name="Terekhova D."/>
            <person name="Liu J.K."/>
            <person name="Sharma A."/>
            <person name="Levering J."/>
            <person name="Mcdonald D."/>
            <person name="Dietrich D."/>
            <person name="Ramadhar T.R."/>
            <person name="Lekbua A."/>
            <person name="Mroue N."/>
            <person name="Liston C."/>
            <person name="Stewart E.J."/>
            <person name="Dubin M.J."/>
            <person name="Zengler K."/>
            <person name="Knight R."/>
            <person name="Gilbert J.A."/>
            <person name="Clardy J."/>
            <person name="Lewis K."/>
        </authorList>
    </citation>
    <scope>NUCLEOTIDE SEQUENCE [LARGE SCALE GENOMIC DNA]</scope>
    <source>
        <strain evidence="9 10">KLE1738</strain>
    </source>
</reference>
<keyword evidence="10" id="KW-1185">Reference proteome</keyword>
<gene>
    <name evidence="9" type="ORF">DV520_05070</name>
</gene>
<keyword evidence="5" id="KW-0285">Flavoprotein</keyword>
<dbReference type="EMBL" id="QQRQ01000006">
    <property type="protein sequence ID" value="RFT06825.1"/>
    <property type="molecule type" value="Genomic_DNA"/>
</dbReference>
<comment type="similarity">
    <text evidence="3">Belongs to the flavodoxin family.</text>
</comment>
<dbReference type="InterPro" id="IPR008254">
    <property type="entry name" value="Flavodoxin/NO_synth"/>
</dbReference>
<dbReference type="InterPro" id="IPR001226">
    <property type="entry name" value="Flavodoxin_CS"/>
</dbReference>
<comment type="function">
    <text evidence="2">Low-potential electron donor to a number of redox enzymes.</text>
</comment>
<dbReference type="SUPFAM" id="SSF52218">
    <property type="entry name" value="Flavoproteins"/>
    <property type="match status" value="1"/>
</dbReference>
<keyword evidence="6" id="KW-0288">FMN</keyword>
<dbReference type="RefSeq" id="WP_021918770.1">
    <property type="nucleotide sequence ID" value="NZ_CAKXKJ010000006.1"/>
</dbReference>
<evidence type="ECO:0000313" key="9">
    <source>
        <dbReference type="EMBL" id="RFT06825.1"/>
    </source>
</evidence>
<dbReference type="OrthoDB" id="9790745at2"/>
<dbReference type="InterPro" id="IPR001094">
    <property type="entry name" value="Flavdoxin-like"/>
</dbReference>
<dbReference type="PANTHER" id="PTHR42809:SF1">
    <property type="entry name" value="FLAVODOXIN 1"/>
    <property type="match status" value="1"/>
</dbReference>
<keyword evidence="7" id="KW-0249">Electron transport</keyword>
<dbReference type="Proteomes" id="UP000260649">
    <property type="component" value="Unassembled WGS sequence"/>
</dbReference>
<dbReference type="PROSITE" id="PS00201">
    <property type="entry name" value="FLAVODOXIN"/>
    <property type="match status" value="1"/>
</dbReference>
<dbReference type="GO" id="GO:0010181">
    <property type="term" value="F:FMN binding"/>
    <property type="evidence" value="ECO:0007669"/>
    <property type="project" value="InterPro"/>
</dbReference>
<proteinExistence type="inferred from homology"/>
<dbReference type="PANTHER" id="PTHR42809">
    <property type="entry name" value="FLAVODOXIN 2"/>
    <property type="match status" value="1"/>
</dbReference>
<dbReference type="PRINTS" id="PR00369">
    <property type="entry name" value="FLAVODOXIN"/>
</dbReference>
<evidence type="ECO:0000259" key="8">
    <source>
        <dbReference type="PROSITE" id="PS50902"/>
    </source>
</evidence>
<dbReference type="GO" id="GO:0009055">
    <property type="term" value="F:electron transfer activity"/>
    <property type="evidence" value="ECO:0007669"/>
    <property type="project" value="InterPro"/>
</dbReference>
<evidence type="ECO:0000313" key="10">
    <source>
        <dbReference type="Proteomes" id="UP000260649"/>
    </source>
</evidence>
<dbReference type="Pfam" id="PF00258">
    <property type="entry name" value="Flavodoxin_1"/>
    <property type="match status" value="1"/>
</dbReference>
<dbReference type="PROSITE" id="PS50902">
    <property type="entry name" value="FLAVODOXIN_LIKE"/>
    <property type="match status" value="1"/>
</dbReference>
<dbReference type="GeneID" id="97995106"/>
<accession>A0A3E2B478</accession>
<evidence type="ECO:0000256" key="1">
    <source>
        <dbReference type="ARBA" id="ARBA00001917"/>
    </source>
</evidence>
<evidence type="ECO:0000256" key="5">
    <source>
        <dbReference type="ARBA" id="ARBA00022630"/>
    </source>
</evidence>
<name>A0A3E2B478_9FIRM</name>
<evidence type="ECO:0000256" key="6">
    <source>
        <dbReference type="ARBA" id="ARBA00022643"/>
    </source>
</evidence>
<protein>
    <submittedName>
        <fullName evidence="9">Flavodoxin</fullName>
    </submittedName>
</protein>